<evidence type="ECO:0000256" key="6">
    <source>
        <dbReference type="SAM" id="Phobius"/>
    </source>
</evidence>
<dbReference type="RefSeq" id="WP_244702222.1">
    <property type="nucleotide sequence ID" value="NZ_BAAADN010000018.1"/>
</dbReference>
<evidence type="ECO:0000259" key="7">
    <source>
        <dbReference type="PROSITE" id="PS50850"/>
    </source>
</evidence>
<dbReference type="AlphaFoldDB" id="A0AAX3AQ42"/>
<dbReference type="PANTHER" id="PTHR43124:SF3">
    <property type="entry name" value="CHLORAMPHENICOL EFFLUX PUMP RV0191"/>
    <property type="match status" value="1"/>
</dbReference>
<keyword evidence="4 6" id="KW-1133">Transmembrane helix</keyword>
<dbReference type="GO" id="GO:0022857">
    <property type="term" value="F:transmembrane transporter activity"/>
    <property type="evidence" value="ECO:0007669"/>
    <property type="project" value="InterPro"/>
</dbReference>
<keyword evidence="2" id="KW-1003">Cell membrane</keyword>
<feature type="domain" description="Major facilitator superfamily (MFS) profile" evidence="7">
    <location>
        <begin position="6"/>
        <end position="383"/>
    </location>
</feature>
<dbReference type="GeneID" id="71762966"/>
<name>A0AAX3AQ42_HALDO</name>
<reference evidence="8" key="1">
    <citation type="submission" date="2022-04" db="EMBL/GenBank/DDBJ databases">
        <title>Sequencing and genomic assembly of Halococcus dombrowskii.</title>
        <authorList>
            <person name="Lim S.W."/>
            <person name="MacLea K.S."/>
        </authorList>
    </citation>
    <scope>NUCLEOTIDE SEQUENCE</scope>
    <source>
        <strain evidence="8">H4</strain>
    </source>
</reference>
<dbReference type="PROSITE" id="PS50850">
    <property type="entry name" value="MFS"/>
    <property type="match status" value="1"/>
</dbReference>
<dbReference type="InterPro" id="IPR020846">
    <property type="entry name" value="MFS_dom"/>
</dbReference>
<feature type="transmembrane region" description="Helical" evidence="6">
    <location>
        <begin position="34"/>
        <end position="51"/>
    </location>
</feature>
<feature type="transmembrane region" description="Helical" evidence="6">
    <location>
        <begin position="130"/>
        <end position="154"/>
    </location>
</feature>
<dbReference type="GO" id="GO:0005886">
    <property type="term" value="C:plasma membrane"/>
    <property type="evidence" value="ECO:0007669"/>
    <property type="project" value="UniProtKB-SubCell"/>
</dbReference>
<dbReference type="Proteomes" id="UP000830542">
    <property type="component" value="Chromosome"/>
</dbReference>
<evidence type="ECO:0000256" key="5">
    <source>
        <dbReference type="ARBA" id="ARBA00023136"/>
    </source>
</evidence>
<feature type="transmembrane region" description="Helical" evidence="6">
    <location>
        <begin position="239"/>
        <end position="256"/>
    </location>
</feature>
<keyword evidence="9" id="KW-1185">Reference proteome</keyword>
<evidence type="ECO:0000256" key="2">
    <source>
        <dbReference type="ARBA" id="ARBA00022475"/>
    </source>
</evidence>
<feature type="transmembrane region" description="Helical" evidence="6">
    <location>
        <begin position="330"/>
        <end position="352"/>
    </location>
</feature>
<feature type="transmembrane region" description="Helical" evidence="6">
    <location>
        <begin position="160"/>
        <end position="183"/>
    </location>
</feature>
<feature type="transmembrane region" description="Helical" evidence="6">
    <location>
        <begin position="96"/>
        <end position="118"/>
    </location>
</feature>
<feature type="transmembrane region" description="Helical" evidence="6">
    <location>
        <begin position="295"/>
        <end position="318"/>
    </location>
</feature>
<dbReference type="KEGG" id="hdo:MUK72_13920"/>
<dbReference type="SUPFAM" id="SSF103473">
    <property type="entry name" value="MFS general substrate transporter"/>
    <property type="match status" value="1"/>
</dbReference>
<proteinExistence type="predicted"/>
<evidence type="ECO:0000313" key="9">
    <source>
        <dbReference type="Proteomes" id="UP000830542"/>
    </source>
</evidence>
<dbReference type="Gene3D" id="1.20.1250.20">
    <property type="entry name" value="MFS general substrate transporter like domains"/>
    <property type="match status" value="1"/>
</dbReference>
<evidence type="ECO:0000256" key="4">
    <source>
        <dbReference type="ARBA" id="ARBA00022989"/>
    </source>
</evidence>
<gene>
    <name evidence="8" type="ORF">MUK72_13920</name>
</gene>
<sequence>MSRRRLFGSLCSMVLLVNLARVIFAPLLEPVRTDFGASATGVGLLATLAWLGSASPRLPTGYLLTRVPRHAVILAAGTTLSISPLLAATASSLPVLWASAFLMGLSSGMYFIAAKPLLSDLFPARIGSAVGVHGTASQLAAAGAPLFVTAVLIVSEWRTVFVLMSGAAAAATLAFFLIARSSTVPNGERESRNFLGAVREQWKLVVGAIVLAGFTDLAWNGVFNFYVSYLVSEKPIAEGTARTLLAVVFAAGVPAFTLGGRLADRLPYVPLVLAIITAFAASLLGLTVVTTTAGLVAVSVALGLAIHSIFPAMDTYVLDSLPDAHRASAYAVFSAGIITLSALGSVVVGALLDAGLAYTTIFRGFAVAALGFVVVFAGVQVTVGFPSGRHAGESEA</sequence>
<evidence type="ECO:0000313" key="8">
    <source>
        <dbReference type="EMBL" id="UOO95052.1"/>
    </source>
</evidence>
<dbReference type="InterPro" id="IPR011701">
    <property type="entry name" value="MFS"/>
</dbReference>
<dbReference type="EMBL" id="CP095005">
    <property type="protein sequence ID" value="UOO95052.1"/>
    <property type="molecule type" value="Genomic_DNA"/>
</dbReference>
<dbReference type="InterPro" id="IPR050189">
    <property type="entry name" value="MFS_Efflux_Transporters"/>
</dbReference>
<comment type="subcellular location">
    <subcellularLocation>
        <location evidence="1">Cell membrane</location>
        <topology evidence="1">Multi-pass membrane protein</topology>
    </subcellularLocation>
</comment>
<protein>
    <submittedName>
        <fullName evidence="8">MFS transporter</fullName>
    </submittedName>
</protein>
<evidence type="ECO:0000256" key="1">
    <source>
        <dbReference type="ARBA" id="ARBA00004651"/>
    </source>
</evidence>
<organism evidence="8 9">
    <name type="scientific">Halococcus dombrowskii</name>
    <dbReference type="NCBI Taxonomy" id="179637"/>
    <lineage>
        <taxon>Archaea</taxon>
        <taxon>Methanobacteriati</taxon>
        <taxon>Methanobacteriota</taxon>
        <taxon>Stenosarchaea group</taxon>
        <taxon>Halobacteria</taxon>
        <taxon>Halobacteriales</taxon>
        <taxon>Halococcaceae</taxon>
        <taxon>Halococcus</taxon>
    </lineage>
</organism>
<dbReference type="InterPro" id="IPR036259">
    <property type="entry name" value="MFS_trans_sf"/>
</dbReference>
<feature type="transmembrane region" description="Helical" evidence="6">
    <location>
        <begin position="268"/>
        <end position="289"/>
    </location>
</feature>
<dbReference type="PANTHER" id="PTHR43124">
    <property type="entry name" value="PURINE EFFLUX PUMP PBUE"/>
    <property type="match status" value="1"/>
</dbReference>
<feature type="transmembrane region" description="Helical" evidence="6">
    <location>
        <begin position="71"/>
        <end position="90"/>
    </location>
</feature>
<keyword evidence="3 6" id="KW-0812">Transmembrane</keyword>
<dbReference type="Pfam" id="PF07690">
    <property type="entry name" value="MFS_1"/>
    <property type="match status" value="1"/>
</dbReference>
<keyword evidence="5 6" id="KW-0472">Membrane</keyword>
<feature type="transmembrane region" description="Helical" evidence="6">
    <location>
        <begin position="364"/>
        <end position="385"/>
    </location>
</feature>
<accession>A0AAX3AQ42</accession>
<feature type="transmembrane region" description="Helical" evidence="6">
    <location>
        <begin position="204"/>
        <end position="227"/>
    </location>
</feature>
<evidence type="ECO:0000256" key="3">
    <source>
        <dbReference type="ARBA" id="ARBA00022692"/>
    </source>
</evidence>